<dbReference type="GO" id="GO:0003810">
    <property type="term" value="F:protein-glutamine gamma-glutamyltransferase activity"/>
    <property type="evidence" value="ECO:0007669"/>
    <property type="project" value="UniProtKB-ARBA"/>
</dbReference>
<evidence type="ECO:0000256" key="6">
    <source>
        <dbReference type="ARBA" id="ARBA00022737"/>
    </source>
</evidence>
<comment type="subcellular location">
    <subcellularLocation>
        <location evidence="2">Endoplasmic reticulum lumen</location>
    </subcellularLocation>
</comment>
<dbReference type="GO" id="GO:0005788">
    <property type="term" value="C:endoplasmic reticulum lumen"/>
    <property type="evidence" value="ECO:0007669"/>
    <property type="project" value="UniProtKB-SubCell"/>
</dbReference>
<accession>A0AA39I0F4</accession>
<evidence type="ECO:0000256" key="2">
    <source>
        <dbReference type="ARBA" id="ARBA00004319"/>
    </source>
</evidence>
<dbReference type="PANTHER" id="PTHR18929">
    <property type="entry name" value="PROTEIN DISULFIDE ISOMERASE"/>
    <property type="match status" value="1"/>
</dbReference>
<organism evidence="15 16">
    <name type="scientific">Steinernema hermaphroditum</name>
    <dbReference type="NCBI Taxonomy" id="289476"/>
    <lineage>
        <taxon>Eukaryota</taxon>
        <taxon>Metazoa</taxon>
        <taxon>Ecdysozoa</taxon>
        <taxon>Nematoda</taxon>
        <taxon>Chromadorea</taxon>
        <taxon>Rhabditida</taxon>
        <taxon>Tylenchina</taxon>
        <taxon>Panagrolaimomorpha</taxon>
        <taxon>Strongyloidoidea</taxon>
        <taxon>Steinernematidae</taxon>
        <taxon>Steinernema</taxon>
    </lineage>
</organism>
<feature type="chain" id="PRO_5041480301" description="Protein disulfide-isomerase" evidence="13">
    <location>
        <begin position="17"/>
        <end position="484"/>
    </location>
</feature>
<keyword evidence="10 11" id="KW-0676">Redox-active center</keyword>
<dbReference type="PROSITE" id="PS51354">
    <property type="entry name" value="GLUTAREDOXIN_2"/>
    <property type="match status" value="1"/>
</dbReference>
<evidence type="ECO:0000256" key="3">
    <source>
        <dbReference type="ARBA" id="ARBA00006347"/>
    </source>
</evidence>
<dbReference type="CDD" id="cd02995">
    <property type="entry name" value="PDI_a_PDI_a'_C"/>
    <property type="match status" value="1"/>
</dbReference>
<sequence length="484" mass="54501">MLKAFALTLLCLTAHASIEEENNVLVLTKHNFEEAVQTHETVLVEFYAPWCGHCKSLAPEYEKAAEVLKDEGSPIKLAKVDATVETELAEEHEVKGYPTLFLFRNGEPSPYKGGRDHTSIVAWLKKKTGFPATILKTDDELKAFRSSDDVVVVGYFKNSEDDAAKTYVNFASSFDDMQFGMVENADIASSLGLADGDIIILYTTDNERVAFEGSLTEENLKEFVQVNRLPLVPEFDDKIAPVLFGGKIKSHHFLFVSKNAENFDHLIKEFRAAAEQFRGQMVFILVNTDIEDNERILQFFGVNNNELPSSRIIFIGEESLHKYKSDSNEVTTDEIVKFTNAYFNGELKRHLNSEEVPDDWDKEPVKVLVGKNFKEVALDKSKTVIVMFYAPWCGHCKALAPVWEELGEVYKNSKNIVIAKMDATANEIEEVTVHGFPTIKLFPAGSDEIKDAGGARTVKDLSALLAEYEKEQENEEEQRDKDEL</sequence>
<evidence type="ECO:0000256" key="7">
    <source>
        <dbReference type="ARBA" id="ARBA00022824"/>
    </source>
</evidence>
<dbReference type="PROSITE" id="PS51352">
    <property type="entry name" value="THIOREDOXIN_2"/>
    <property type="match status" value="2"/>
</dbReference>
<dbReference type="InterPro" id="IPR017937">
    <property type="entry name" value="Thioredoxin_CS"/>
</dbReference>
<evidence type="ECO:0000256" key="12">
    <source>
        <dbReference type="RuleBase" id="RU004208"/>
    </source>
</evidence>
<dbReference type="Proteomes" id="UP001175271">
    <property type="component" value="Unassembled WGS sequence"/>
</dbReference>
<keyword evidence="5 13" id="KW-0732">Signal</keyword>
<keyword evidence="16" id="KW-1185">Reference proteome</keyword>
<protein>
    <recommendedName>
        <fullName evidence="4 13">Protein disulfide-isomerase</fullName>
        <ecNumber evidence="4 13">5.3.4.1</ecNumber>
    </recommendedName>
</protein>
<keyword evidence="8 11" id="KW-1015">Disulfide bond</keyword>
<evidence type="ECO:0000256" key="1">
    <source>
        <dbReference type="ARBA" id="ARBA00001182"/>
    </source>
</evidence>
<evidence type="ECO:0000313" key="16">
    <source>
        <dbReference type="Proteomes" id="UP001175271"/>
    </source>
</evidence>
<evidence type="ECO:0000256" key="8">
    <source>
        <dbReference type="ARBA" id="ARBA00023157"/>
    </source>
</evidence>
<keyword evidence="7" id="KW-0256">Endoplasmic reticulum</keyword>
<evidence type="ECO:0000259" key="14">
    <source>
        <dbReference type="PROSITE" id="PS51352"/>
    </source>
</evidence>
<dbReference type="SUPFAM" id="SSF52833">
    <property type="entry name" value="Thioredoxin-like"/>
    <property type="match status" value="4"/>
</dbReference>
<dbReference type="NCBIfam" id="TIGR01126">
    <property type="entry name" value="pdi_dom"/>
    <property type="match status" value="1"/>
</dbReference>
<name>A0AA39I0F4_9BILA</name>
<feature type="disulfide bond" description="Redox-active" evidence="11">
    <location>
        <begin position="51"/>
        <end position="54"/>
    </location>
</feature>
<dbReference type="PROSITE" id="PS00194">
    <property type="entry name" value="THIOREDOXIN_1"/>
    <property type="match status" value="2"/>
</dbReference>
<dbReference type="CDD" id="cd02982">
    <property type="entry name" value="PDI_b'_family"/>
    <property type="match status" value="1"/>
</dbReference>
<dbReference type="EMBL" id="JAUCMV010000003">
    <property type="protein sequence ID" value="KAK0414207.1"/>
    <property type="molecule type" value="Genomic_DNA"/>
</dbReference>
<dbReference type="GO" id="GO:0006457">
    <property type="term" value="P:protein folding"/>
    <property type="evidence" value="ECO:0007669"/>
    <property type="project" value="TreeGrafter"/>
</dbReference>
<dbReference type="CDD" id="cd02961">
    <property type="entry name" value="PDI_a_family"/>
    <property type="match status" value="1"/>
</dbReference>
<gene>
    <name evidence="15" type="ORF">QR680_007202</name>
</gene>
<dbReference type="FunFam" id="3.40.30.10:FF:000042">
    <property type="entry name" value="protein disulfide-isomerase A2"/>
    <property type="match status" value="1"/>
</dbReference>
<dbReference type="PANTHER" id="PTHR18929:SF240">
    <property type="entry name" value="PROTEIN DISULFIDE-ISOMERASE"/>
    <property type="match status" value="1"/>
</dbReference>
<comment type="caution">
    <text evidence="15">The sequence shown here is derived from an EMBL/GenBank/DDBJ whole genome shotgun (WGS) entry which is preliminary data.</text>
</comment>
<feature type="disulfide bond" description="Redox-active" evidence="11">
    <location>
        <begin position="393"/>
        <end position="396"/>
    </location>
</feature>
<evidence type="ECO:0000256" key="10">
    <source>
        <dbReference type="ARBA" id="ARBA00023284"/>
    </source>
</evidence>
<evidence type="ECO:0000313" key="15">
    <source>
        <dbReference type="EMBL" id="KAK0414207.1"/>
    </source>
</evidence>
<dbReference type="Pfam" id="PF00085">
    <property type="entry name" value="Thioredoxin"/>
    <property type="match status" value="2"/>
</dbReference>
<dbReference type="InterPro" id="IPR013766">
    <property type="entry name" value="Thioredoxin_domain"/>
</dbReference>
<comment type="catalytic activity">
    <reaction evidence="1 13">
        <text>Catalyzes the rearrangement of -S-S- bonds in proteins.</text>
        <dbReference type="EC" id="5.3.4.1"/>
    </reaction>
</comment>
<evidence type="ECO:0000256" key="4">
    <source>
        <dbReference type="ARBA" id="ARBA00012723"/>
    </source>
</evidence>
<dbReference type="NCBIfam" id="TIGR01130">
    <property type="entry name" value="ER_PDI_fam"/>
    <property type="match status" value="1"/>
</dbReference>
<dbReference type="PRINTS" id="PR00421">
    <property type="entry name" value="THIOREDOXIN"/>
</dbReference>
<dbReference type="InterPro" id="IPR005792">
    <property type="entry name" value="Prot_disulphide_isomerase"/>
</dbReference>
<evidence type="ECO:0000256" key="9">
    <source>
        <dbReference type="ARBA" id="ARBA00023235"/>
    </source>
</evidence>
<dbReference type="InterPro" id="IPR036249">
    <property type="entry name" value="Thioredoxin-like_sf"/>
</dbReference>
<dbReference type="CDD" id="cd02981">
    <property type="entry name" value="PDI_b_family"/>
    <property type="match status" value="1"/>
</dbReference>
<dbReference type="Gene3D" id="3.40.30.10">
    <property type="entry name" value="Glutaredoxin"/>
    <property type="match status" value="4"/>
</dbReference>
<keyword evidence="9 13" id="KW-0413">Isomerase</keyword>
<comment type="similarity">
    <text evidence="3 12">Belongs to the protein disulfide isomerase family.</text>
</comment>
<dbReference type="InterPro" id="IPR005788">
    <property type="entry name" value="PDI_thioredoxin-like_dom"/>
</dbReference>
<feature type="signal peptide" evidence="13">
    <location>
        <begin position="1"/>
        <end position="16"/>
    </location>
</feature>
<dbReference type="GO" id="GO:0034976">
    <property type="term" value="P:response to endoplasmic reticulum stress"/>
    <property type="evidence" value="ECO:0007669"/>
    <property type="project" value="TreeGrafter"/>
</dbReference>
<evidence type="ECO:0000256" key="13">
    <source>
        <dbReference type="RuleBase" id="RU361130"/>
    </source>
</evidence>
<reference evidence="15" key="1">
    <citation type="submission" date="2023-06" db="EMBL/GenBank/DDBJ databases">
        <title>Genomic analysis of the entomopathogenic nematode Steinernema hermaphroditum.</title>
        <authorList>
            <person name="Schwarz E.M."/>
            <person name="Heppert J.K."/>
            <person name="Baniya A."/>
            <person name="Schwartz H.T."/>
            <person name="Tan C.-H."/>
            <person name="Antoshechkin I."/>
            <person name="Sternberg P.W."/>
            <person name="Goodrich-Blair H."/>
            <person name="Dillman A.R."/>
        </authorList>
    </citation>
    <scope>NUCLEOTIDE SEQUENCE</scope>
    <source>
        <strain evidence="15">PS9179</strain>
        <tissue evidence="15">Whole animal</tissue>
    </source>
</reference>
<dbReference type="FunFam" id="3.40.30.10:FF:000027">
    <property type="entry name" value="protein disulfide-isomerase A2"/>
    <property type="match status" value="1"/>
</dbReference>
<dbReference type="GO" id="GO:0003756">
    <property type="term" value="F:protein disulfide isomerase activity"/>
    <property type="evidence" value="ECO:0007669"/>
    <property type="project" value="UniProtKB-EC"/>
</dbReference>
<feature type="domain" description="Thioredoxin" evidence="14">
    <location>
        <begin position="1"/>
        <end position="129"/>
    </location>
</feature>
<evidence type="ECO:0000256" key="11">
    <source>
        <dbReference type="PIRSR" id="PIRSR605792-51"/>
    </source>
</evidence>
<keyword evidence="6" id="KW-0677">Repeat</keyword>
<dbReference type="EC" id="5.3.4.1" evidence="4 13"/>
<feature type="domain" description="Thioredoxin" evidence="14">
    <location>
        <begin position="329"/>
        <end position="470"/>
    </location>
</feature>
<proteinExistence type="inferred from homology"/>
<dbReference type="Pfam" id="PF13848">
    <property type="entry name" value="Thioredoxin_6"/>
    <property type="match status" value="1"/>
</dbReference>
<dbReference type="FunFam" id="3.40.30.10:FF:000023">
    <property type="entry name" value="Protein disulfide-isomerase"/>
    <property type="match status" value="1"/>
</dbReference>
<dbReference type="AlphaFoldDB" id="A0AA39I0F4"/>
<evidence type="ECO:0000256" key="5">
    <source>
        <dbReference type="ARBA" id="ARBA00022729"/>
    </source>
</evidence>